<feature type="transmembrane region" description="Helical" evidence="1">
    <location>
        <begin position="44"/>
        <end position="68"/>
    </location>
</feature>
<keyword evidence="3" id="KW-1185">Reference proteome</keyword>
<proteinExistence type="predicted"/>
<feature type="transmembrane region" description="Helical" evidence="1">
    <location>
        <begin position="74"/>
        <end position="93"/>
    </location>
</feature>
<accession>A0ABT2UM46</accession>
<feature type="transmembrane region" description="Helical" evidence="1">
    <location>
        <begin position="151"/>
        <end position="184"/>
    </location>
</feature>
<organism evidence="2 3">
    <name type="scientific">Paenibacillus baimaensis</name>
    <dbReference type="NCBI Taxonomy" id="2982185"/>
    <lineage>
        <taxon>Bacteria</taxon>
        <taxon>Bacillati</taxon>
        <taxon>Bacillota</taxon>
        <taxon>Bacilli</taxon>
        <taxon>Bacillales</taxon>
        <taxon>Paenibacillaceae</taxon>
        <taxon>Paenibacillus</taxon>
    </lineage>
</organism>
<sequence length="197" mass="22477">MSWDWFEVLWSIAAVFMIINLLWKIAMFPVAFSLLIFNEKFRWVVLFLLMCVPYYFLASFAALTVVGVNHGVSSLLNATVGGTFLFLNGILGATQAKSQAEKDGDYVAYKFANYRYIIVLAGLLYYIYSMYDFKPAVNFFTLWLYEIMQWIQSIPFVGLGISVVAFLNAVYIIFMALLVVFSLIVSIFSKETKSVDL</sequence>
<gene>
    <name evidence="2" type="ORF">OB236_23905</name>
</gene>
<feature type="transmembrane region" description="Helical" evidence="1">
    <location>
        <begin position="12"/>
        <end position="37"/>
    </location>
</feature>
<keyword evidence="1" id="KW-0812">Transmembrane</keyword>
<comment type="caution">
    <text evidence="2">The sequence shown here is derived from an EMBL/GenBank/DDBJ whole genome shotgun (WGS) entry which is preliminary data.</text>
</comment>
<evidence type="ECO:0000313" key="2">
    <source>
        <dbReference type="EMBL" id="MCU6795156.1"/>
    </source>
</evidence>
<dbReference type="EMBL" id="JAOQIO010000094">
    <property type="protein sequence ID" value="MCU6795156.1"/>
    <property type="molecule type" value="Genomic_DNA"/>
</dbReference>
<keyword evidence="1" id="KW-0472">Membrane</keyword>
<evidence type="ECO:0000313" key="3">
    <source>
        <dbReference type="Proteomes" id="UP001652445"/>
    </source>
</evidence>
<protein>
    <submittedName>
        <fullName evidence="2">Uncharacterized protein</fullName>
    </submittedName>
</protein>
<name>A0ABT2UM46_9BACL</name>
<dbReference type="Proteomes" id="UP001652445">
    <property type="component" value="Unassembled WGS sequence"/>
</dbReference>
<reference evidence="2 3" key="1">
    <citation type="submission" date="2022-09" db="EMBL/GenBank/DDBJ databases">
        <authorList>
            <person name="Han X.L."/>
            <person name="Wang Q."/>
            <person name="Lu T."/>
        </authorList>
    </citation>
    <scope>NUCLEOTIDE SEQUENCE [LARGE SCALE GENOMIC DNA]</scope>
    <source>
        <strain evidence="2 3">WQ 127069</strain>
    </source>
</reference>
<evidence type="ECO:0000256" key="1">
    <source>
        <dbReference type="SAM" id="Phobius"/>
    </source>
</evidence>
<keyword evidence="1" id="KW-1133">Transmembrane helix</keyword>
<feature type="transmembrane region" description="Helical" evidence="1">
    <location>
        <begin position="114"/>
        <end position="131"/>
    </location>
</feature>